<keyword evidence="1" id="KW-0472">Membrane</keyword>
<gene>
    <name evidence="3" type="ORF">HTY61_18770</name>
</gene>
<dbReference type="EMBL" id="CP054836">
    <property type="protein sequence ID" value="QKV20345.1"/>
    <property type="molecule type" value="Genomic_DNA"/>
</dbReference>
<keyword evidence="4" id="KW-1185">Reference proteome</keyword>
<dbReference type="Proteomes" id="UP000509367">
    <property type="component" value="Chromosome"/>
</dbReference>
<dbReference type="Gene3D" id="1.20.5.160">
    <property type="entry name" value="Bacterial aa3 type cytochrome c oxidase subunit IV"/>
    <property type="match status" value="1"/>
</dbReference>
<feature type="domain" description="Cytochrome c oxidase subunit IV bacterial aa3 type" evidence="2">
    <location>
        <begin position="7"/>
        <end position="50"/>
    </location>
</feature>
<accession>A0A6N1VKN7</accession>
<dbReference type="SUPFAM" id="SSF81469">
    <property type="entry name" value="Bacterial aa3 type cytochrome c oxidase subunit IV"/>
    <property type="match status" value="1"/>
</dbReference>
<keyword evidence="1" id="KW-0812">Transmembrane</keyword>
<evidence type="ECO:0000313" key="3">
    <source>
        <dbReference type="EMBL" id="QKV20345.1"/>
    </source>
</evidence>
<dbReference type="KEGG" id="orm:HTY61_18770"/>
<dbReference type="AlphaFoldDB" id="A0A6N1VKN7"/>
<proteinExistence type="predicted"/>
<dbReference type="Pfam" id="PF07835">
    <property type="entry name" value="COX4_pro_2"/>
    <property type="match status" value="1"/>
</dbReference>
<dbReference type="RefSeq" id="WP_175278236.1">
    <property type="nucleotide sequence ID" value="NZ_CP054836.1"/>
</dbReference>
<evidence type="ECO:0000313" key="4">
    <source>
        <dbReference type="Proteomes" id="UP000509367"/>
    </source>
</evidence>
<protein>
    <submittedName>
        <fullName evidence="3">Aa3-type cytochrome c oxidase subunit IV</fullName>
    </submittedName>
</protein>
<evidence type="ECO:0000259" key="2">
    <source>
        <dbReference type="Pfam" id="PF07835"/>
    </source>
</evidence>
<dbReference type="InterPro" id="IPR036596">
    <property type="entry name" value="Cyt-C_aa3_sf"/>
</dbReference>
<feature type="transmembrane region" description="Helical" evidence="1">
    <location>
        <begin position="54"/>
        <end position="73"/>
    </location>
</feature>
<sequence>MAENQPTGPAETGAEMDYGEHERTFSMFLALTKWLVILSVSLLVAMAFGFFAGGGLFGGIVLFIVLNALAYFLT</sequence>
<keyword evidence="1" id="KW-1133">Transmembrane helix</keyword>
<name>A0A6N1VKN7_9HYPH</name>
<feature type="transmembrane region" description="Helical" evidence="1">
    <location>
        <begin position="25"/>
        <end position="48"/>
    </location>
</feature>
<dbReference type="InterPro" id="IPR012422">
    <property type="entry name" value="Cyt_c_oxidase_su4_bac-aa3"/>
</dbReference>
<reference evidence="3 4" key="1">
    <citation type="submission" date="2020-06" db="EMBL/GenBank/DDBJ databases">
        <title>Oricola thermophila sp. nov. isolated from a tidal sediments.</title>
        <authorList>
            <person name="Kwon K.K."/>
            <person name="Yang S.-H."/>
            <person name="Park M.-J."/>
        </authorList>
    </citation>
    <scope>NUCLEOTIDE SEQUENCE [LARGE SCALE GENOMIC DNA]</scope>
    <source>
        <strain evidence="3 4">MEBiC13590</strain>
    </source>
</reference>
<evidence type="ECO:0000256" key="1">
    <source>
        <dbReference type="SAM" id="Phobius"/>
    </source>
</evidence>
<organism evidence="3 4">
    <name type="scientific">Oricola thermophila</name>
    <dbReference type="NCBI Taxonomy" id="2742145"/>
    <lineage>
        <taxon>Bacteria</taxon>
        <taxon>Pseudomonadati</taxon>
        <taxon>Pseudomonadota</taxon>
        <taxon>Alphaproteobacteria</taxon>
        <taxon>Hyphomicrobiales</taxon>
        <taxon>Ahrensiaceae</taxon>
        <taxon>Oricola</taxon>
    </lineage>
</organism>